<dbReference type="PANTHER" id="PTHR30469">
    <property type="entry name" value="MULTIDRUG RESISTANCE PROTEIN MDTA"/>
    <property type="match status" value="1"/>
</dbReference>
<dbReference type="Pfam" id="PF25973">
    <property type="entry name" value="BSH_CzcB"/>
    <property type="match status" value="1"/>
</dbReference>
<keyword evidence="3" id="KW-0732">Signal</keyword>
<dbReference type="InterPro" id="IPR058647">
    <property type="entry name" value="BSH_CzcB-like"/>
</dbReference>
<feature type="signal peptide" evidence="3">
    <location>
        <begin position="1"/>
        <end position="23"/>
    </location>
</feature>
<proteinExistence type="inferred from homology"/>
<organism evidence="5 6">
    <name type="scientific">Halarcobacter mediterraneus</name>
    <dbReference type="NCBI Taxonomy" id="2023153"/>
    <lineage>
        <taxon>Bacteria</taxon>
        <taxon>Pseudomonadati</taxon>
        <taxon>Campylobacterota</taxon>
        <taxon>Epsilonproteobacteria</taxon>
        <taxon>Campylobacterales</taxon>
        <taxon>Arcobacteraceae</taxon>
        <taxon>Halarcobacter</taxon>
    </lineage>
</organism>
<evidence type="ECO:0000256" key="1">
    <source>
        <dbReference type="ARBA" id="ARBA00009477"/>
    </source>
</evidence>
<sequence length="346" mass="38133">MSKKIFSLSIFFLLLISAQGASLVEVSKIVKEEVNPLQEFVGTVKFDQKSVLAAQNSGVVKTINFELGDKVKKGKTLVHIDADILNAQIKAAKANLKAAKDENKNSSKDYKRYKKLLETKSITQKEYDDALLKKDSSLSNVQALEATLKELQIQSQKKKIKAPYNAIVVERYVDLGEWVNAGSKVATVVDTSKIEITFNIPLSVVDGLRKNEIYDIYLGNEIIKAKLLAAIPNGDILTRTFPVKFKADVNNGFIFDGQEAKVSLSKNAKTEALVVPRDSVIKRFGQNVVFIVTDKMIAKMIPVQVIGYLGKKVAIQGEGLSVGMDVVSKGNERVFPDSPVQVLNKK</sequence>
<dbReference type="Proteomes" id="UP000289718">
    <property type="component" value="Unassembled WGS sequence"/>
</dbReference>
<dbReference type="AlphaFoldDB" id="A0A4Q1AQG8"/>
<name>A0A4Q1AQG8_9BACT</name>
<accession>A0A4Q1AQG8</accession>
<dbReference type="PANTHER" id="PTHR30469:SF15">
    <property type="entry name" value="HLYD FAMILY OF SECRETION PROTEINS"/>
    <property type="match status" value="1"/>
</dbReference>
<gene>
    <name evidence="5" type="ORF">CP965_12795</name>
</gene>
<feature type="domain" description="CzcB-like barrel-sandwich hybrid" evidence="4">
    <location>
        <begin position="52"/>
        <end position="190"/>
    </location>
</feature>
<dbReference type="SUPFAM" id="SSF111369">
    <property type="entry name" value="HlyD-like secretion proteins"/>
    <property type="match status" value="1"/>
</dbReference>
<comment type="similarity">
    <text evidence="1">Belongs to the membrane fusion protein (MFP) (TC 8.A.1) family.</text>
</comment>
<keyword evidence="6" id="KW-1185">Reference proteome</keyword>
<dbReference type="Gene3D" id="2.40.30.170">
    <property type="match status" value="1"/>
</dbReference>
<dbReference type="InterPro" id="IPR006143">
    <property type="entry name" value="RND_pump_MFP"/>
</dbReference>
<dbReference type="RefSeq" id="WP_129062512.1">
    <property type="nucleotide sequence ID" value="NZ_NXIE01000006.1"/>
</dbReference>
<dbReference type="GO" id="GO:1990281">
    <property type="term" value="C:efflux pump complex"/>
    <property type="evidence" value="ECO:0007669"/>
    <property type="project" value="TreeGrafter"/>
</dbReference>
<comment type="caution">
    <text evidence="5">The sequence shown here is derived from an EMBL/GenBank/DDBJ whole genome shotgun (WGS) entry which is preliminary data.</text>
</comment>
<dbReference type="Gene3D" id="2.40.50.100">
    <property type="match status" value="1"/>
</dbReference>
<dbReference type="EMBL" id="NXIE01000006">
    <property type="protein sequence ID" value="RXK11643.1"/>
    <property type="molecule type" value="Genomic_DNA"/>
</dbReference>
<evidence type="ECO:0000256" key="3">
    <source>
        <dbReference type="SAM" id="SignalP"/>
    </source>
</evidence>
<evidence type="ECO:0000313" key="6">
    <source>
        <dbReference type="Proteomes" id="UP000289718"/>
    </source>
</evidence>
<protein>
    <recommendedName>
        <fullName evidence="4">CzcB-like barrel-sandwich hybrid domain-containing protein</fullName>
    </recommendedName>
</protein>
<feature type="coiled-coil region" evidence="2">
    <location>
        <begin position="82"/>
        <end position="161"/>
    </location>
</feature>
<keyword evidence="2" id="KW-0175">Coiled coil</keyword>
<reference evidence="5 6" key="1">
    <citation type="submission" date="2017-09" db="EMBL/GenBank/DDBJ databases">
        <title>Genomics of the genus Arcobacter.</title>
        <authorList>
            <person name="Perez-Cataluna A."/>
            <person name="Figueras M.J."/>
            <person name="Salas-Masso N."/>
        </authorList>
    </citation>
    <scope>NUCLEOTIDE SEQUENCE [LARGE SCALE GENOMIC DNA]</scope>
    <source>
        <strain evidence="5 6">F156-34</strain>
    </source>
</reference>
<dbReference type="NCBIfam" id="TIGR01730">
    <property type="entry name" value="RND_mfp"/>
    <property type="match status" value="1"/>
</dbReference>
<evidence type="ECO:0000256" key="2">
    <source>
        <dbReference type="SAM" id="Coils"/>
    </source>
</evidence>
<evidence type="ECO:0000313" key="5">
    <source>
        <dbReference type="EMBL" id="RXK11643.1"/>
    </source>
</evidence>
<evidence type="ECO:0000259" key="4">
    <source>
        <dbReference type="Pfam" id="PF25973"/>
    </source>
</evidence>
<feature type="chain" id="PRO_5020752833" description="CzcB-like barrel-sandwich hybrid domain-containing protein" evidence="3">
    <location>
        <begin position="24"/>
        <end position="346"/>
    </location>
</feature>
<dbReference type="Gene3D" id="1.10.287.470">
    <property type="entry name" value="Helix hairpin bin"/>
    <property type="match status" value="1"/>
</dbReference>
<dbReference type="Gene3D" id="2.40.420.20">
    <property type="match status" value="1"/>
</dbReference>
<dbReference type="GO" id="GO:0015562">
    <property type="term" value="F:efflux transmembrane transporter activity"/>
    <property type="evidence" value="ECO:0007669"/>
    <property type="project" value="TreeGrafter"/>
</dbReference>
<dbReference type="OrthoDB" id="5318766at2"/>